<keyword evidence="1" id="KW-0687">Ribonucleoprotein</keyword>
<protein>
    <submittedName>
        <fullName evidence="1">60S ribosomal protein L43</fullName>
    </submittedName>
</protein>
<name>A0ABR3YEZ1_9EURO</name>
<evidence type="ECO:0000313" key="2">
    <source>
        <dbReference type="Proteomes" id="UP001583193"/>
    </source>
</evidence>
<reference evidence="1 2" key="1">
    <citation type="journal article" date="2024" name="IMA Fungus">
        <title>IMA Genome - F19 : A genome assembly and annotation guide to empower mycologists, including annotated draft genome sequences of Ceratocystis pirilliformis, Diaporthe australafricana, Fusarium ophioides, Paecilomyces lecythidis, and Sporothrix stenoceras.</title>
        <authorList>
            <person name="Aylward J."/>
            <person name="Wilson A.M."/>
            <person name="Visagie C.M."/>
            <person name="Spraker J."/>
            <person name="Barnes I."/>
            <person name="Buitendag C."/>
            <person name="Ceriani C."/>
            <person name="Del Mar Angel L."/>
            <person name="du Plessis D."/>
            <person name="Fuchs T."/>
            <person name="Gasser K."/>
            <person name="Kramer D."/>
            <person name="Li W."/>
            <person name="Munsamy K."/>
            <person name="Piso A."/>
            <person name="Price J.L."/>
            <person name="Sonnekus B."/>
            <person name="Thomas C."/>
            <person name="van der Nest A."/>
            <person name="van Dijk A."/>
            <person name="van Heerden A."/>
            <person name="van Vuuren N."/>
            <person name="Yilmaz N."/>
            <person name="Duong T.A."/>
            <person name="van der Merwe N.A."/>
            <person name="Wingfield M.J."/>
            <person name="Wingfield B.D."/>
        </authorList>
    </citation>
    <scope>NUCLEOTIDE SEQUENCE [LARGE SCALE GENOMIC DNA]</scope>
    <source>
        <strain evidence="1 2">CMW 18167</strain>
    </source>
</reference>
<accession>A0ABR3YEZ1</accession>
<evidence type="ECO:0000313" key="1">
    <source>
        <dbReference type="EMBL" id="KAL1886372.1"/>
    </source>
</evidence>
<organism evidence="1 2">
    <name type="scientific">Paecilomyces lecythidis</name>
    <dbReference type="NCBI Taxonomy" id="3004212"/>
    <lineage>
        <taxon>Eukaryota</taxon>
        <taxon>Fungi</taxon>
        <taxon>Dikarya</taxon>
        <taxon>Ascomycota</taxon>
        <taxon>Pezizomycotina</taxon>
        <taxon>Eurotiomycetes</taxon>
        <taxon>Eurotiomycetidae</taxon>
        <taxon>Eurotiales</taxon>
        <taxon>Thermoascaceae</taxon>
        <taxon>Paecilomyces</taxon>
    </lineage>
</organism>
<dbReference type="EMBL" id="JAVDPF010000001">
    <property type="protein sequence ID" value="KAL1886372.1"/>
    <property type="molecule type" value="Genomic_DNA"/>
</dbReference>
<dbReference type="Proteomes" id="UP001583193">
    <property type="component" value="Unassembled WGS sequence"/>
</dbReference>
<gene>
    <name evidence="1" type="primary">RPL43</name>
    <name evidence="1" type="ORF">Plec18167_000302</name>
</gene>
<dbReference type="GO" id="GO:0005840">
    <property type="term" value="C:ribosome"/>
    <property type="evidence" value="ECO:0007669"/>
    <property type="project" value="UniProtKB-KW"/>
</dbReference>
<keyword evidence="1" id="KW-0689">Ribosomal protein</keyword>
<proteinExistence type="predicted"/>
<keyword evidence="2" id="KW-1185">Reference proteome</keyword>
<comment type="caution">
    <text evidence="1">The sequence shown here is derived from an EMBL/GenBank/DDBJ whole genome shotgun (WGS) entry which is preliminary data.</text>
</comment>
<sequence>MANPQPVFSPACPIPYVLQPAERIQQLKDYLPTEFGQIQRVNVEALIKLYESGEIGPRQLGDAPIYLVEGKRVDKNPWEDESAPPNAMKWCEEIRQQMLQQSGC</sequence>